<keyword evidence="4" id="KW-0396">Initiation factor</keyword>
<keyword evidence="8" id="KW-0342">GTP-binding</keyword>
<dbReference type="SUPFAM" id="SSF52540">
    <property type="entry name" value="P-loop containing nucleoside triphosphate hydrolases"/>
    <property type="match status" value="1"/>
</dbReference>
<dbReference type="AlphaFoldDB" id="A0A814AAD6"/>
<comment type="catalytic activity">
    <reaction evidence="9">
        <text>GTP + H2O = GDP + phosphate + H(+)</text>
        <dbReference type="Rhea" id="RHEA:19669"/>
        <dbReference type="ChEBI" id="CHEBI:15377"/>
        <dbReference type="ChEBI" id="CHEBI:15378"/>
        <dbReference type="ChEBI" id="CHEBI:37565"/>
        <dbReference type="ChEBI" id="CHEBI:43474"/>
        <dbReference type="ChEBI" id="CHEBI:58189"/>
        <dbReference type="EC" id="3.6.5.3"/>
    </reaction>
</comment>
<feature type="domain" description="Tr-type G" evidence="10">
    <location>
        <begin position="36"/>
        <end position="244"/>
    </location>
</feature>
<dbReference type="GO" id="GO:0003924">
    <property type="term" value="F:GTPase activity"/>
    <property type="evidence" value="ECO:0007669"/>
    <property type="project" value="InterPro"/>
</dbReference>
<dbReference type="PANTHER" id="PTHR42854:SF3">
    <property type="entry name" value="EUKARYOTIC TRANSLATION INITIATION FACTOR 2 SUBUNIT 3-RELATED"/>
    <property type="match status" value="1"/>
</dbReference>
<dbReference type="InterPro" id="IPR009000">
    <property type="entry name" value="Transl_B-barrel_sf"/>
</dbReference>
<protein>
    <recommendedName>
        <fullName evidence="3">protein-synthesizing GTPase</fullName>
        <ecNumber evidence="3">3.6.5.3</ecNumber>
    </recommendedName>
</protein>
<dbReference type="InterPro" id="IPR015256">
    <property type="entry name" value="eIF2g_C"/>
</dbReference>
<dbReference type="InterPro" id="IPR009001">
    <property type="entry name" value="Transl_elong_EF1A/Init_IF2_C"/>
</dbReference>
<dbReference type="Pfam" id="PF03144">
    <property type="entry name" value="GTP_EFTU_D2"/>
    <property type="match status" value="1"/>
</dbReference>
<gene>
    <name evidence="12" type="ORF">JBS370_LOCUS13874</name>
    <name evidence="11" type="ORF">ZHD862_LOCUS7913</name>
</gene>
<dbReference type="Proteomes" id="UP000663836">
    <property type="component" value="Unassembled WGS sequence"/>
</dbReference>
<keyword evidence="6" id="KW-0378">Hydrolase</keyword>
<dbReference type="FunFam" id="2.40.30.10:FF:000075">
    <property type="entry name" value="Translation initiation factor 2 subunit gamma"/>
    <property type="match status" value="1"/>
</dbReference>
<dbReference type="PRINTS" id="PR00315">
    <property type="entry name" value="ELONGATNFCT"/>
</dbReference>
<dbReference type="PROSITE" id="PS51722">
    <property type="entry name" value="G_TR_2"/>
    <property type="match status" value="1"/>
</dbReference>
<dbReference type="EC" id="3.6.5.3" evidence="3"/>
<evidence type="ECO:0000256" key="7">
    <source>
        <dbReference type="ARBA" id="ARBA00022917"/>
    </source>
</evidence>
<evidence type="ECO:0000256" key="9">
    <source>
        <dbReference type="ARBA" id="ARBA00048107"/>
    </source>
</evidence>
<comment type="similarity">
    <text evidence="2">Belongs to the TRAFAC class translation factor GTPase superfamily. Classic translation factor GTPase family. EF-Tu/EF-1A subfamily.</text>
</comment>
<accession>A0A814AAD6</accession>
<evidence type="ECO:0000259" key="10">
    <source>
        <dbReference type="PROSITE" id="PS51722"/>
    </source>
</evidence>
<dbReference type="SUPFAM" id="SSF50465">
    <property type="entry name" value="EF-Tu/eEF-1alpha/eIF2-gamma C-terminal domain"/>
    <property type="match status" value="1"/>
</dbReference>
<evidence type="ECO:0000256" key="8">
    <source>
        <dbReference type="ARBA" id="ARBA00023134"/>
    </source>
</evidence>
<dbReference type="CDD" id="cd15490">
    <property type="entry name" value="eIF2_gamma_III"/>
    <property type="match status" value="1"/>
</dbReference>
<comment type="caution">
    <text evidence="11">The sequence shown here is derived from an EMBL/GenBank/DDBJ whole genome shotgun (WGS) entry which is preliminary data.</text>
</comment>
<name>A0A814AAD6_9BILA</name>
<dbReference type="FunFam" id="2.40.30.10:FF:000009">
    <property type="entry name" value="Eukaryotic translation initiation factor 2 subunit gamma"/>
    <property type="match status" value="1"/>
</dbReference>
<evidence type="ECO:0000313" key="11">
    <source>
        <dbReference type="EMBL" id="CAF0911463.1"/>
    </source>
</evidence>
<dbReference type="Pfam" id="PF00009">
    <property type="entry name" value="GTP_EFTU"/>
    <property type="match status" value="1"/>
</dbReference>
<dbReference type="FunFam" id="3.40.50.300:FF:000065">
    <property type="entry name" value="Eukaryotic translation initiation factor 2 subunit gamma"/>
    <property type="match status" value="1"/>
</dbReference>
<dbReference type="GO" id="GO:0005850">
    <property type="term" value="C:eukaryotic translation initiation factor 2 complex"/>
    <property type="evidence" value="ECO:0007669"/>
    <property type="project" value="TreeGrafter"/>
</dbReference>
<evidence type="ECO:0000313" key="13">
    <source>
        <dbReference type="Proteomes" id="UP000663864"/>
    </source>
</evidence>
<dbReference type="CDD" id="cd01888">
    <property type="entry name" value="eIF2_gamma"/>
    <property type="match status" value="1"/>
</dbReference>
<reference evidence="11" key="1">
    <citation type="submission" date="2021-02" db="EMBL/GenBank/DDBJ databases">
        <authorList>
            <person name="Nowell W R."/>
        </authorList>
    </citation>
    <scope>NUCLEOTIDE SEQUENCE</scope>
</reference>
<dbReference type="NCBIfam" id="NF003077">
    <property type="entry name" value="PRK04000.1"/>
    <property type="match status" value="1"/>
</dbReference>
<evidence type="ECO:0000256" key="2">
    <source>
        <dbReference type="ARBA" id="ARBA00007249"/>
    </source>
</evidence>
<evidence type="ECO:0000313" key="12">
    <source>
        <dbReference type="EMBL" id="CAF3774470.1"/>
    </source>
</evidence>
<dbReference type="Pfam" id="PF09173">
    <property type="entry name" value="eIF2_C"/>
    <property type="match status" value="1"/>
</dbReference>
<keyword evidence="5" id="KW-0547">Nucleotide-binding</keyword>
<dbReference type="Gene3D" id="2.40.30.10">
    <property type="entry name" value="Translation factors"/>
    <property type="match status" value="2"/>
</dbReference>
<dbReference type="InterPro" id="IPR004161">
    <property type="entry name" value="EFTu-like_2"/>
</dbReference>
<dbReference type="GO" id="GO:0005525">
    <property type="term" value="F:GTP binding"/>
    <property type="evidence" value="ECO:0007669"/>
    <property type="project" value="UniProtKB-KW"/>
</dbReference>
<dbReference type="GO" id="GO:0003743">
    <property type="term" value="F:translation initiation factor activity"/>
    <property type="evidence" value="ECO:0007669"/>
    <property type="project" value="UniProtKB-KW"/>
</dbReference>
<evidence type="ECO:0000256" key="6">
    <source>
        <dbReference type="ARBA" id="ARBA00022801"/>
    </source>
</evidence>
<evidence type="ECO:0000256" key="1">
    <source>
        <dbReference type="ARBA" id="ARBA00005388"/>
    </source>
</evidence>
<evidence type="ECO:0000256" key="3">
    <source>
        <dbReference type="ARBA" id="ARBA00011986"/>
    </source>
</evidence>
<evidence type="ECO:0000256" key="4">
    <source>
        <dbReference type="ARBA" id="ARBA00022540"/>
    </source>
</evidence>
<sequence>MNSCETICQTRLTQQSSDNLNLKLLTPLTPEIIRRQATINIGIIGHVAHGKSTLVKSLSGIQTGKFGKEKQQNMTMKLGYANAKIFECDNEKCPRPERYRSIGSKTDDQFPCDRSGCGGQFRLIRHVSFVDCPGHDTFMAAMLNGAAVMDAALLVIAANEFCPQPQTSEHLAAINIMNLKSIIVLQNKVDLVGQIKAEKQYKQILDFIQDTNAENAPIIPISAQLNCNIDTVCDYIVRKIPIPIRDFTSKSRMTIIRSFDINKPGANVDDLKGGIAGGSISKGVLRINQEIEIRPGLIFTNDKGQVQCCPIKSKITSLYAEQNQLTFAVPGGLIGVGTKIDPTLCRADRLVGQILGEIDTLPKIYTEITIKYFLLRRAFGVHCYSSNEPPKISKLYKTEVLLINIGSLSTGGRVLGIKDDLAKIQLTKPVCAEINEKLALSRRINGHYRLIAWGEIQEGKELEPRMNM</sequence>
<dbReference type="SUPFAM" id="SSF50447">
    <property type="entry name" value="Translation proteins"/>
    <property type="match status" value="1"/>
</dbReference>
<dbReference type="Gene3D" id="3.40.50.300">
    <property type="entry name" value="P-loop containing nucleotide triphosphate hydrolases"/>
    <property type="match status" value="1"/>
</dbReference>
<organism evidence="11 13">
    <name type="scientific">Rotaria sordida</name>
    <dbReference type="NCBI Taxonomy" id="392033"/>
    <lineage>
        <taxon>Eukaryota</taxon>
        <taxon>Metazoa</taxon>
        <taxon>Spiralia</taxon>
        <taxon>Gnathifera</taxon>
        <taxon>Rotifera</taxon>
        <taxon>Eurotatoria</taxon>
        <taxon>Bdelloidea</taxon>
        <taxon>Philodinida</taxon>
        <taxon>Philodinidae</taxon>
        <taxon>Rotaria</taxon>
    </lineage>
</organism>
<dbReference type="InterPro" id="IPR027417">
    <property type="entry name" value="P-loop_NTPase"/>
</dbReference>
<dbReference type="InterPro" id="IPR000795">
    <property type="entry name" value="T_Tr_GTP-bd_dom"/>
</dbReference>
<keyword evidence="7" id="KW-0648">Protein biosynthesis</keyword>
<dbReference type="EMBL" id="CAJOBD010001217">
    <property type="protein sequence ID" value="CAF3774470.1"/>
    <property type="molecule type" value="Genomic_DNA"/>
</dbReference>
<dbReference type="Proteomes" id="UP000663864">
    <property type="component" value="Unassembled WGS sequence"/>
</dbReference>
<evidence type="ECO:0000256" key="5">
    <source>
        <dbReference type="ARBA" id="ARBA00022741"/>
    </source>
</evidence>
<dbReference type="PANTHER" id="PTHR42854">
    <property type="entry name" value="EUKARYOTIC TRANSLATION INITIATION FACTOR 2 SUBUNIT 3 FAMILY MEMBER"/>
    <property type="match status" value="1"/>
</dbReference>
<dbReference type="NCBIfam" id="TIGR00231">
    <property type="entry name" value="small_GTP"/>
    <property type="match status" value="1"/>
</dbReference>
<dbReference type="CDD" id="cd03688">
    <property type="entry name" value="eIF2_gamma_II"/>
    <property type="match status" value="1"/>
</dbReference>
<dbReference type="GO" id="GO:0001731">
    <property type="term" value="P:formation of translation preinitiation complex"/>
    <property type="evidence" value="ECO:0007669"/>
    <property type="project" value="TreeGrafter"/>
</dbReference>
<dbReference type="GO" id="GO:0000049">
    <property type="term" value="F:tRNA binding"/>
    <property type="evidence" value="ECO:0007669"/>
    <property type="project" value="InterPro"/>
</dbReference>
<dbReference type="InterPro" id="IPR050543">
    <property type="entry name" value="eIF2G"/>
</dbReference>
<dbReference type="InterPro" id="IPR005225">
    <property type="entry name" value="Small_GTP-bd"/>
</dbReference>
<dbReference type="GO" id="GO:0005829">
    <property type="term" value="C:cytosol"/>
    <property type="evidence" value="ECO:0007669"/>
    <property type="project" value="TreeGrafter"/>
</dbReference>
<comment type="similarity">
    <text evidence="1">Belongs to the TRAFAC class translation factor GTPase superfamily. Classic translation factor GTPase family. EIF2G subfamily.</text>
</comment>
<dbReference type="InterPro" id="IPR044127">
    <property type="entry name" value="eIF2g_dom_2"/>
</dbReference>
<dbReference type="EMBL" id="CAJNOT010000248">
    <property type="protein sequence ID" value="CAF0911463.1"/>
    <property type="molecule type" value="Genomic_DNA"/>
</dbReference>
<dbReference type="InterPro" id="IPR044128">
    <property type="entry name" value="eIF2g_GTP-bd"/>
</dbReference>
<proteinExistence type="inferred from homology"/>